<dbReference type="SUPFAM" id="SSF52540">
    <property type="entry name" value="P-loop containing nucleoside triphosphate hydrolases"/>
    <property type="match status" value="1"/>
</dbReference>
<organism evidence="6 7">
    <name type="scientific">Metamycoplasma neophronis</name>
    <dbReference type="NCBI Taxonomy" id="872983"/>
    <lineage>
        <taxon>Bacteria</taxon>
        <taxon>Bacillati</taxon>
        <taxon>Mycoplasmatota</taxon>
        <taxon>Mycoplasmoidales</taxon>
        <taxon>Metamycoplasmataceae</taxon>
        <taxon>Metamycoplasma</taxon>
    </lineage>
</organism>
<dbReference type="Pfam" id="PF00005">
    <property type="entry name" value="ABC_tran"/>
    <property type="match status" value="1"/>
</dbReference>
<dbReference type="SMART" id="SM00382">
    <property type="entry name" value="AAA"/>
    <property type="match status" value="1"/>
</dbReference>
<dbReference type="PANTHER" id="PTHR42711:SF5">
    <property type="entry name" value="ABC TRANSPORTER ATP-BINDING PROTEIN NATA"/>
    <property type="match status" value="1"/>
</dbReference>
<evidence type="ECO:0000256" key="3">
    <source>
        <dbReference type="ARBA" id="ARBA00022741"/>
    </source>
</evidence>
<feature type="domain" description="ABC transporter" evidence="5">
    <location>
        <begin position="50"/>
        <end position="283"/>
    </location>
</feature>
<evidence type="ECO:0000256" key="2">
    <source>
        <dbReference type="ARBA" id="ARBA00022448"/>
    </source>
</evidence>
<dbReference type="InterPro" id="IPR050763">
    <property type="entry name" value="ABC_transporter_ATP-binding"/>
</dbReference>
<evidence type="ECO:0000256" key="1">
    <source>
        <dbReference type="ARBA" id="ARBA00005417"/>
    </source>
</evidence>
<evidence type="ECO:0000313" key="6">
    <source>
        <dbReference type="EMBL" id="TPR53702.1"/>
    </source>
</evidence>
<dbReference type="EMBL" id="VHHP01000005">
    <property type="protein sequence ID" value="TPR53702.1"/>
    <property type="molecule type" value="Genomic_DNA"/>
</dbReference>
<keyword evidence="4 6" id="KW-0067">ATP-binding</keyword>
<gene>
    <name evidence="6" type="ORF">FJR74_02255</name>
</gene>
<evidence type="ECO:0000256" key="4">
    <source>
        <dbReference type="ARBA" id="ARBA00022840"/>
    </source>
</evidence>
<proteinExistence type="inferred from homology"/>
<keyword evidence="7" id="KW-1185">Reference proteome</keyword>
<reference evidence="6" key="1">
    <citation type="submission" date="2019-06" db="EMBL/GenBank/DDBJ databases">
        <title>Mycoplasma neophronis type strain whole genome sequence.</title>
        <authorList>
            <person name="Spergser J."/>
        </authorList>
    </citation>
    <scope>NUCLEOTIDE SEQUENCE [LARGE SCALE GENOMIC DNA]</scope>
    <source>
        <strain evidence="6">DSM 24097</strain>
    </source>
</reference>
<dbReference type="PANTHER" id="PTHR42711">
    <property type="entry name" value="ABC TRANSPORTER ATP-BINDING PROTEIN"/>
    <property type="match status" value="1"/>
</dbReference>
<comment type="similarity">
    <text evidence="1">Belongs to the ABC transporter superfamily.</text>
</comment>
<evidence type="ECO:0000313" key="7">
    <source>
        <dbReference type="Proteomes" id="UP000316851"/>
    </source>
</evidence>
<comment type="caution">
    <text evidence="6">The sequence shown here is derived from an EMBL/GenBank/DDBJ whole genome shotgun (WGS) entry which is preliminary data.</text>
</comment>
<dbReference type="Proteomes" id="UP000316851">
    <property type="component" value="Unassembled WGS sequence"/>
</dbReference>
<dbReference type="PROSITE" id="PS50893">
    <property type="entry name" value="ABC_TRANSPORTER_2"/>
    <property type="match status" value="1"/>
</dbReference>
<protein>
    <submittedName>
        <fullName evidence="6">ABC transporter ATP-binding protein</fullName>
    </submittedName>
</protein>
<dbReference type="GO" id="GO:0005524">
    <property type="term" value="F:ATP binding"/>
    <property type="evidence" value="ECO:0007669"/>
    <property type="project" value="UniProtKB-KW"/>
</dbReference>
<keyword evidence="2" id="KW-0813">Transport</keyword>
<dbReference type="InterPro" id="IPR027417">
    <property type="entry name" value="P-loop_NTPase"/>
</dbReference>
<dbReference type="Gene3D" id="3.40.50.300">
    <property type="entry name" value="P-loop containing nucleotide triphosphate hydrolases"/>
    <property type="match status" value="1"/>
</dbReference>
<dbReference type="CDD" id="cd03230">
    <property type="entry name" value="ABC_DR_subfamily_A"/>
    <property type="match status" value="1"/>
</dbReference>
<sequence>MKKNISENNTVSSESSLVIKNFLTILEEHDKEIKNNPRIEQREYPLEKIIDIKNVIKEFKIRRKKFRAVDDLNLTIYRNQNIALLGSNGAGKTTTVEMIVGIQKPTKGKIEYFFKGNNNEKDIDSAKIGIQFQDSSYPQGLTVKDVIVSMNKIYGNKMEPSELSDLIKIFGVNEFLYNKAASLSGGQHQRLNALLAIIHKPQLVILDELSTGLDIKVKSRLVQFLKSFIKANQSTLLIISHDIKEIENLADRIVILNKGKVVFDKTIEETKEEFGSISVCLDKYI</sequence>
<dbReference type="InterPro" id="IPR003439">
    <property type="entry name" value="ABC_transporter-like_ATP-bd"/>
</dbReference>
<name>A0ABY2Z4A1_9BACT</name>
<accession>A0ABY2Z4A1</accession>
<dbReference type="InterPro" id="IPR003593">
    <property type="entry name" value="AAA+_ATPase"/>
</dbReference>
<keyword evidence="3" id="KW-0547">Nucleotide-binding</keyword>
<dbReference type="RefSeq" id="WP_140914927.1">
    <property type="nucleotide sequence ID" value="NZ_VHHP01000005.1"/>
</dbReference>
<evidence type="ECO:0000259" key="5">
    <source>
        <dbReference type="PROSITE" id="PS50893"/>
    </source>
</evidence>